<dbReference type="AlphaFoldDB" id="A0A426YQ37"/>
<reference evidence="1 2" key="1">
    <citation type="journal article" date="2014" name="Agronomy (Basel)">
        <title>A Draft Genome Sequence for Ensete ventricosum, the Drought-Tolerant Tree Against Hunger.</title>
        <authorList>
            <person name="Harrison J."/>
            <person name="Moore K.A."/>
            <person name="Paszkiewicz K."/>
            <person name="Jones T."/>
            <person name="Grant M."/>
            <person name="Ambacheew D."/>
            <person name="Muzemil S."/>
            <person name="Studholme D.J."/>
        </authorList>
    </citation>
    <scope>NUCLEOTIDE SEQUENCE [LARGE SCALE GENOMIC DNA]</scope>
</reference>
<sequence>MEFPVVWVSTGGGGGRVLGDDVVGLGELGVDPRQLVYRRGDPQARHVGRQQLLEQGVPHDLRLAPGPLRLPRRLLLLLLLSCATISRRRGEEAPALAALLRQRHDVRELVVELLHYPGMRDGWFMTKRTTLCYDVCGGKDRASSSILLFMDMSECGPEGGHRREMEMAMAFSEGEDLMGETELSLQWPRQIIPPSADAVRCSFCHSP</sequence>
<evidence type="ECO:0000313" key="2">
    <source>
        <dbReference type="Proteomes" id="UP000287651"/>
    </source>
</evidence>
<evidence type="ECO:0000313" key="1">
    <source>
        <dbReference type="EMBL" id="RRT53824.1"/>
    </source>
</evidence>
<proteinExistence type="predicted"/>
<comment type="caution">
    <text evidence="1">The sequence shown here is derived from an EMBL/GenBank/DDBJ whole genome shotgun (WGS) entry which is preliminary data.</text>
</comment>
<accession>A0A426YQ37</accession>
<name>A0A426YQ37_ENSVE</name>
<dbReference type="Proteomes" id="UP000287651">
    <property type="component" value="Unassembled WGS sequence"/>
</dbReference>
<dbReference type="EMBL" id="AMZH03010929">
    <property type="protein sequence ID" value="RRT53824.1"/>
    <property type="molecule type" value="Genomic_DNA"/>
</dbReference>
<protein>
    <submittedName>
        <fullName evidence="1">Uncharacterized protein</fullName>
    </submittedName>
</protein>
<organism evidence="1 2">
    <name type="scientific">Ensete ventricosum</name>
    <name type="common">Abyssinian banana</name>
    <name type="synonym">Musa ensete</name>
    <dbReference type="NCBI Taxonomy" id="4639"/>
    <lineage>
        <taxon>Eukaryota</taxon>
        <taxon>Viridiplantae</taxon>
        <taxon>Streptophyta</taxon>
        <taxon>Embryophyta</taxon>
        <taxon>Tracheophyta</taxon>
        <taxon>Spermatophyta</taxon>
        <taxon>Magnoliopsida</taxon>
        <taxon>Liliopsida</taxon>
        <taxon>Zingiberales</taxon>
        <taxon>Musaceae</taxon>
        <taxon>Ensete</taxon>
    </lineage>
</organism>
<gene>
    <name evidence="1" type="ORF">B296_00039599</name>
</gene>